<keyword evidence="2" id="KW-0560">Oxidoreductase</keyword>
<dbReference type="InterPro" id="IPR023753">
    <property type="entry name" value="FAD/NAD-binding_dom"/>
</dbReference>
<reference evidence="5" key="1">
    <citation type="journal article" date="2014" name="Front. Microbiol.">
        <title>High frequency of phylogenetically diverse reductive dehalogenase-homologous genes in deep subseafloor sedimentary metagenomes.</title>
        <authorList>
            <person name="Kawai M."/>
            <person name="Futagami T."/>
            <person name="Toyoda A."/>
            <person name="Takaki Y."/>
            <person name="Nishi S."/>
            <person name="Hori S."/>
            <person name="Arai W."/>
            <person name="Tsubouchi T."/>
            <person name="Morono Y."/>
            <person name="Uchiyama I."/>
            <person name="Ito T."/>
            <person name="Fujiyama A."/>
            <person name="Inagaki F."/>
            <person name="Takami H."/>
        </authorList>
    </citation>
    <scope>NUCLEOTIDE SEQUENCE</scope>
    <source>
        <strain evidence="5">Expedition CK06-06</strain>
    </source>
</reference>
<dbReference type="PRINTS" id="PR00469">
    <property type="entry name" value="PNDRDTASEII"/>
</dbReference>
<feature type="domain" description="Glutaredoxin" evidence="3">
    <location>
        <begin position="6"/>
        <end position="63"/>
    </location>
</feature>
<dbReference type="CDD" id="cd02976">
    <property type="entry name" value="NrdH"/>
    <property type="match status" value="1"/>
</dbReference>
<feature type="non-terminal residue" evidence="5">
    <location>
        <position position="152"/>
    </location>
</feature>
<accession>X0S8B8</accession>
<evidence type="ECO:0000256" key="1">
    <source>
        <dbReference type="ARBA" id="ARBA00022630"/>
    </source>
</evidence>
<dbReference type="SUPFAM" id="SSF52833">
    <property type="entry name" value="Thioredoxin-like"/>
    <property type="match status" value="1"/>
</dbReference>
<dbReference type="EMBL" id="BARS01007030">
    <property type="protein sequence ID" value="GAF77259.1"/>
    <property type="molecule type" value="Genomic_DNA"/>
</dbReference>
<dbReference type="GO" id="GO:0016491">
    <property type="term" value="F:oxidoreductase activity"/>
    <property type="evidence" value="ECO:0007669"/>
    <property type="project" value="UniProtKB-KW"/>
</dbReference>
<feature type="domain" description="FAD/NAD(P)-binding" evidence="4">
    <location>
        <begin position="90"/>
        <end position="143"/>
    </location>
</feature>
<organism evidence="5">
    <name type="scientific">marine sediment metagenome</name>
    <dbReference type="NCBI Taxonomy" id="412755"/>
    <lineage>
        <taxon>unclassified sequences</taxon>
        <taxon>metagenomes</taxon>
        <taxon>ecological metagenomes</taxon>
    </lineage>
</organism>
<keyword evidence="1" id="KW-0285">Flavoprotein</keyword>
<comment type="caution">
    <text evidence="5">The sequence shown here is derived from an EMBL/GenBank/DDBJ whole genome shotgun (WGS) entry which is preliminary data.</text>
</comment>
<dbReference type="Gene3D" id="3.40.30.10">
    <property type="entry name" value="Glutaredoxin"/>
    <property type="match status" value="1"/>
</dbReference>
<dbReference type="PROSITE" id="PS51354">
    <property type="entry name" value="GLUTAREDOXIN_2"/>
    <property type="match status" value="1"/>
</dbReference>
<evidence type="ECO:0000259" key="4">
    <source>
        <dbReference type="Pfam" id="PF07992"/>
    </source>
</evidence>
<dbReference type="InterPro" id="IPR036188">
    <property type="entry name" value="FAD/NAD-bd_sf"/>
</dbReference>
<dbReference type="Pfam" id="PF07992">
    <property type="entry name" value="Pyr_redox_2"/>
    <property type="match status" value="1"/>
</dbReference>
<dbReference type="InterPro" id="IPR036249">
    <property type="entry name" value="Thioredoxin-like_sf"/>
</dbReference>
<dbReference type="PANTHER" id="PTHR48105">
    <property type="entry name" value="THIOREDOXIN REDUCTASE 1-RELATED-RELATED"/>
    <property type="match status" value="1"/>
</dbReference>
<dbReference type="Pfam" id="PF00462">
    <property type="entry name" value="Glutaredoxin"/>
    <property type="match status" value="1"/>
</dbReference>
<protein>
    <submittedName>
        <fullName evidence="5">Uncharacterized protein</fullName>
    </submittedName>
</protein>
<gene>
    <name evidence="5" type="ORF">S01H1_13611</name>
</gene>
<dbReference type="AlphaFoldDB" id="X0S8B8"/>
<name>X0S8B8_9ZZZZ</name>
<evidence type="ECO:0000259" key="3">
    <source>
        <dbReference type="Pfam" id="PF00462"/>
    </source>
</evidence>
<dbReference type="SUPFAM" id="SSF51905">
    <property type="entry name" value="FAD/NAD(P)-binding domain"/>
    <property type="match status" value="1"/>
</dbReference>
<evidence type="ECO:0000313" key="5">
    <source>
        <dbReference type="EMBL" id="GAF77259.1"/>
    </source>
</evidence>
<dbReference type="InterPro" id="IPR002109">
    <property type="entry name" value="Glutaredoxin"/>
</dbReference>
<proteinExistence type="predicted"/>
<evidence type="ECO:0000256" key="2">
    <source>
        <dbReference type="ARBA" id="ARBA00023002"/>
    </source>
</evidence>
<dbReference type="Gene3D" id="3.50.50.60">
    <property type="entry name" value="FAD/NAD(P)-binding domain"/>
    <property type="match status" value="1"/>
</dbReference>
<dbReference type="InterPro" id="IPR050097">
    <property type="entry name" value="Ferredoxin-NADP_redctase_2"/>
</dbReference>
<sequence length="152" mass="16728">MSKPEITVYGAHWCPDCRVSKQFLGEHQIPYNWVNIQEDKEAEQFITELNNGKRVIPTITFGDGSFLVFPNNAELAEKLGLVTKAERTFYDLIVLGAGPAGLTAALYAEREAIETLVIERAAIGGQAAMTEKLENVPGFPGSIEGQEFAKRL</sequence>